<feature type="region of interest" description="Disordered" evidence="2">
    <location>
        <begin position="359"/>
        <end position="406"/>
    </location>
</feature>
<feature type="region of interest" description="Disordered" evidence="2">
    <location>
        <begin position="1552"/>
        <end position="1579"/>
    </location>
</feature>
<keyword evidence="6" id="KW-1185">Reference proteome</keyword>
<feature type="region of interest" description="Disordered" evidence="2">
    <location>
        <begin position="472"/>
        <end position="494"/>
    </location>
</feature>
<feature type="compositionally biased region" description="Polar residues" evidence="2">
    <location>
        <begin position="360"/>
        <end position="375"/>
    </location>
</feature>
<dbReference type="OrthoDB" id="5986190at2759"/>
<feature type="region of interest" description="Disordered" evidence="2">
    <location>
        <begin position="1484"/>
        <end position="1540"/>
    </location>
</feature>
<evidence type="ECO:0000259" key="3">
    <source>
        <dbReference type="SMART" id="SM00382"/>
    </source>
</evidence>
<feature type="compositionally biased region" description="Acidic residues" evidence="2">
    <location>
        <begin position="378"/>
        <end position="394"/>
    </location>
</feature>
<dbReference type="PANTHER" id="PTHR19871">
    <property type="entry name" value="BETA TRANSDUCIN-RELATED PROTEIN"/>
    <property type="match status" value="1"/>
</dbReference>
<dbReference type="InterPro" id="IPR027417">
    <property type="entry name" value="P-loop_NTPase"/>
</dbReference>
<dbReference type="SMART" id="SM00382">
    <property type="entry name" value="AAA"/>
    <property type="match status" value="1"/>
</dbReference>
<gene>
    <name evidence="5" type="primary">Aste57867_21765</name>
    <name evidence="4" type="ORF">As57867_021696</name>
    <name evidence="5" type="ORF">ASTE57867_21765</name>
</gene>
<feature type="region of interest" description="Disordered" evidence="2">
    <location>
        <begin position="421"/>
        <end position="443"/>
    </location>
</feature>
<feature type="coiled-coil region" evidence="1">
    <location>
        <begin position="1087"/>
        <end position="1138"/>
    </location>
</feature>
<feature type="compositionally biased region" description="Low complexity" evidence="2">
    <location>
        <begin position="901"/>
        <end position="916"/>
    </location>
</feature>
<evidence type="ECO:0000256" key="1">
    <source>
        <dbReference type="SAM" id="Coils"/>
    </source>
</evidence>
<proteinExistence type="predicted"/>
<sequence>MKKGSARAKPATLAAMEDIDSISEFESEFHHAFMKSRLDHDDFVYKTSLLRDLDEFCDVDSMHVPKGPLIVFGEPGSGKSAFLANWINRRKKKFQNWNNGFPEFIFYHAVGCTRQGAFVSKLLERILTEMKEYFELAKEVPTLEERLSWQFPRYLDAASRKGRTILIVDGVHRLRTSDGDSILKWLPLSFPPNVRLVLASTSATATQRPDALDTDLATMERIKIEAVRRNWTTVHIAPFSDDEKRTVVYKFLSKVGGGGPSLQLFELQQKAIASVARSANPMFLKTMLVGLEWVAAQGYNIHAVLREWLAVTSISGLFEVLLRCMEAGYTTSPADTHDAMLFLQEHSLDATFAWVPQSLAKHTQQPTARNASTTSPDHDDDDDDNAMMADPDDDGAYHSDDECGTPRVVEETDADVTLVFEELPSTPTTTTALASDDDGGPRQVVTSVLNAPSSSSSAARRLSDDVRVDLIKPADASSPSPSRPTTATGGGNAPLRHVLERVKTQRNIAYPVYVTGGHDVPGLGTLLGKALCVLYVARHGLLIHELRMLVHVMTLDEQKEGADPSPETPDEDDEDANLAALLDDGPPSRHTAAAAAFPESTWTTLLSALAALGCLFLQDIVLFPICYDALRDMVWWRYLGSPKAEQKYHHWLVRFFISHPPTFRRVEELPWHLASCRRWYALKDVLVNLPMFQLFFTANYKTELFCYWKMLTEGDYVSGSASPPPLNAPPDGLDTASAQPAIVTFDLVREYNKSIEDWYNATRPTTKQLVPMLQMMTKFVYEYSVFSQSELPSFNHPPFDAKDLSANGFHFVNQLPHILAQQLLDHSIHYLYQRWVWVQFPWLALGHEIEDADCKHMTLGSQTSLSPQLGTQEDDVDTIEMPDGGSTGGSSSHKPLVQSVPATAAPAADRAAASPATNPTLAPAQSMPHLGKPHPLRRAANGSNLSPFKLKAIANASLPTIVQAAAPSTLDIVGPNSPTHVLMRKKTQFVGFKNAPTSSFPTQLLKHASLSSLDDGGALASGVGKLLSQRTAGTALSIRDTANDNTLAEGFGLPAHLQEYSKTEADIKKSCNQQILFKLQQSHNYLRREANTKNARLETLRQKIRERKAKQSASLQYIKEAEEALAEMTKRMEQVDATLKVVGKQETTYLKLLQACEEYPAADKHHLARVKKELKFLAMKLRDLEKEHAALAFEHHHLATVEYPQLAAACADNKRLHDAVLDRLDRTRQRMVQDQANIEELYAIRKGIIDRVKSTAFDLKSNDTIELEKILHVQATAETMAANKSQVAKTALVQCQSMCRRIMQATGLSSMAAVHEKFNNREALNHSLDEQAALYEARLKQIKMSHAELEAQMKGLETIPKDAQDPRQLEALARDAEASLGRVQGTYASQLHALNEVIVGVSNIARLAGITDVRRPKRGLVPAAELWPPYQDKDMRAGTLAQFEMLPPAAMSDIIRVCEERMVAIIDNNEHGRGDPDALYALSRHSSRRESSAGLSPRSGPGKRRGGGVGGPRREKQLAVPSISPPRKAMESTPRDKESSIDSVLELDSLFSLPSTPYAPSSTSLDVSSPRRSTAPDEDAPTLTVLTREHIKIASKHKLAVKRKEAMGRSTASMSSMASIATIAHGHDPTDATTN</sequence>
<evidence type="ECO:0000313" key="4">
    <source>
        <dbReference type="EMBL" id="KAF0686437.1"/>
    </source>
</evidence>
<dbReference type="EMBL" id="VJMH01007001">
    <property type="protein sequence ID" value="KAF0686437.1"/>
    <property type="molecule type" value="Genomic_DNA"/>
</dbReference>
<feature type="compositionally biased region" description="Low complexity" evidence="2">
    <location>
        <begin position="421"/>
        <end position="434"/>
    </location>
</feature>
<dbReference type="EMBL" id="CAADRA010007027">
    <property type="protein sequence ID" value="VFT98434.1"/>
    <property type="molecule type" value="Genomic_DNA"/>
</dbReference>
<keyword evidence="1" id="KW-0175">Coiled coil</keyword>
<dbReference type="Pfam" id="PF05729">
    <property type="entry name" value="NACHT"/>
    <property type="match status" value="1"/>
</dbReference>
<evidence type="ECO:0000313" key="6">
    <source>
        <dbReference type="Proteomes" id="UP000332933"/>
    </source>
</evidence>
<feature type="compositionally biased region" description="Polar residues" evidence="2">
    <location>
        <begin position="1552"/>
        <end position="1572"/>
    </location>
</feature>
<reference evidence="4" key="2">
    <citation type="submission" date="2019-06" db="EMBL/GenBank/DDBJ databases">
        <title>Genomics analysis of Aphanomyces spp. identifies a new class of oomycete effector associated with host adaptation.</title>
        <authorList>
            <person name="Gaulin E."/>
        </authorList>
    </citation>
    <scope>NUCLEOTIDE SEQUENCE</scope>
    <source>
        <strain evidence="4">CBS 578.67</strain>
    </source>
</reference>
<reference evidence="5 6" key="1">
    <citation type="submission" date="2019-03" db="EMBL/GenBank/DDBJ databases">
        <authorList>
            <person name="Gaulin E."/>
            <person name="Dumas B."/>
        </authorList>
    </citation>
    <scope>NUCLEOTIDE SEQUENCE [LARGE SCALE GENOMIC DNA]</scope>
    <source>
        <strain evidence="5">CBS 568.67</strain>
    </source>
</reference>
<evidence type="ECO:0000256" key="2">
    <source>
        <dbReference type="SAM" id="MobiDB-lite"/>
    </source>
</evidence>
<feature type="domain" description="AAA+ ATPase" evidence="3">
    <location>
        <begin position="65"/>
        <end position="228"/>
    </location>
</feature>
<dbReference type="Gene3D" id="3.40.50.300">
    <property type="entry name" value="P-loop containing nucleotide triphosphate hydrolases"/>
    <property type="match status" value="1"/>
</dbReference>
<accession>A0A485LJL9</accession>
<feature type="compositionally biased region" description="Low complexity" evidence="2">
    <location>
        <begin position="473"/>
        <end position="487"/>
    </location>
</feature>
<feature type="region of interest" description="Disordered" evidence="2">
    <location>
        <begin position="860"/>
        <end position="942"/>
    </location>
</feature>
<dbReference type="Proteomes" id="UP000332933">
    <property type="component" value="Unassembled WGS sequence"/>
</dbReference>
<feature type="compositionally biased region" description="Basic and acidic residues" evidence="2">
    <location>
        <begin position="1528"/>
        <end position="1540"/>
    </location>
</feature>
<dbReference type="SUPFAM" id="SSF52540">
    <property type="entry name" value="P-loop containing nucleoside triphosphate hydrolases"/>
    <property type="match status" value="1"/>
</dbReference>
<name>A0A485LJL9_9STRA</name>
<dbReference type="PANTHER" id="PTHR19871:SF14">
    <property type="entry name" value="DUF4062 DOMAIN-CONTAINING PROTEIN"/>
    <property type="match status" value="1"/>
</dbReference>
<protein>
    <submittedName>
        <fullName evidence="5">Aste57867_21765 protein</fullName>
    </submittedName>
</protein>
<dbReference type="InterPro" id="IPR052752">
    <property type="entry name" value="NACHT-WD_repeat"/>
</dbReference>
<organism evidence="5 6">
    <name type="scientific">Aphanomyces stellatus</name>
    <dbReference type="NCBI Taxonomy" id="120398"/>
    <lineage>
        <taxon>Eukaryota</taxon>
        <taxon>Sar</taxon>
        <taxon>Stramenopiles</taxon>
        <taxon>Oomycota</taxon>
        <taxon>Saprolegniomycetes</taxon>
        <taxon>Saprolegniales</taxon>
        <taxon>Verrucalvaceae</taxon>
        <taxon>Aphanomyces</taxon>
    </lineage>
</organism>
<feature type="compositionally biased region" description="Polar residues" evidence="2">
    <location>
        <begin position="860"/>
        <end position="871"/>
    </location>
</feature>
<dbReference type="InterPro" id="IPR007111">
    <property type="entry name" value="NACHT_NTPase"/>
</dbReference>
<evidence type="ECO:0000313" key="5">
    <source>
        <dbReference type="EMBL" id="VFT98434.1"/>
    </source>
</evidence>
<dbReference type="InterPro" id="IPR003593">
    <property type="entry name" value="AAA+_ATPase"/>
</dbReference>
<feature type="coiled-coil region" evidence="1">
    <location>
        <begin position="1332"/>
        <end position="1359"/>
    </location>
</feature>